<dbReference type="GO" id="GO:0017003">
    <property type="term" value="P:protein-heme linkage"/>
    <property type="evidence" value="ECO:0007669"/>
    <property type="project" value="UniProtKB-UniRule"/>
</dbReference>
<proteinExistence type="inferred from homology"/>
<keyword evidence="6 10" id="KW-0735">Signal-anchor</keyword>
<feature type="topological domain" description="Cytoplasmic" evidence="10">
    <location>
        <begin position="1"/>
        <end position="8"/>
    </location>
</feature>
<dbReference type="NCBIfam" id="NF009727">
    <property type="entry name" value="PRK13254.1-1"/>
    <property type="match status" value="1"/>
</dbReference>
<dbReference type="SUPFAM" id="SSF82093">
    <property type="entry name" value="Heme chaperone CcmE"/>
    <property type="match status" value="1"/>
</dbReference>
<dbReference type="InterPro" id="IPR004329">
    <property type="entry name" value="CcmE"/>
</dbReference>
<dbReference type="GO" id="GO:0046872">
    <property type="term" value="F:metal ion binding"/>
    <property type="evidence" value="ECO:0007669"/>
    <property type="project" value="UniProtKB-KW"/>
</dbReference>
<dbReference type="HAMAP" id="MF_01959">
    <property type="entry name" value="CcmE"/>
    <property type="match status" value="1"/>
</dbReference>
<keyword evidence="5 10" id="KW-0201">Cytochrome c-type biogenesis</keyword>
<comment type="function">
    <text evidence="10">Heme chaperone required for the biogenesis of c-type cytochromes. Transiently binds heme delivered by CcmC and transfers the heme to apo-cytochromes in a process facilitated by CcmF and CcmH.</text>
</comment>
<dbReference type="InterPro" id="IPR012340">
    <property type="entry name" value="NA-bd_OB-fold"/>
</dbReference>
<dbReference type="AlphaFoldDB" id="A0A370CJC9"/>
<evidence type="ECO:0000313" key="14">
    <source>
        <dbReference type="Proteomes" id="UP000226429"/>
    </source>
</evidence>
<dbReference type="GO" id="GO:0020037">
    <property type="term" value="F:heme binding"/>
    <property type="evidence" value="ECO:0007669"/>
    <property type="project" value="InterPro"/>
</dbReference>
<evidence type="ECO:0000313" key="13">
    <source>
        <dbReference type="EMBL" id="RDH40948.1"/>
    </source>
</evidence>
<evidence type="ECO:0000256" key="12">
    <source>
        <dbReference type="SAM" id="Phobius"/>
    </source>
</evidence>
<keyword evidence="10" id="KW-1003">Cell membrane</keyword>
<comment type="subcellular location">
    <subcellularLocation>
        <location evidence="10">Cell membrane</location>
        <topology evidence="10">Single-pass type II membrane protein</topology>
    </subcellularLocation>
    <subcellularLocation>
        <location evidence="1">Membrane</location>
    </subcellularLocation>
</comment>
<comment type="caution">
    <text evidence="13">The sequence shown here is derived from an EMBL/GenBank/DDBJ whole genome shotgun (WGS) entry which is preliminary data.</text>
</comment>
<evidence type="ECO:0000256" key="4">
    <source>
        <dbReference type="ARBA" id="ARBA00022723"/>
    </source>
</evidence>
<reference evidence="13 14" key="2">
    <citation type="journal article" date="2018" name="J. Invertebr. Pathol.">
        <title>'Candidatus Aquirickettsiella gammari' (Gammaproteobacteria: Legionellales: Coxiellaceae): A bacterial pathogen of the freshwater crustacean Gammarus fossarum (Malacostraca: Amphipoda).</title>
        <authorList>
            <person name="Bojko J."/>
            <person name="Dunn A.M."/>
            <person name="Stebbing P.D."/>
            <person name="van Aerle R."/>
            <person name="Bacela-Spychalska K."/>
            <person name="Bean T.P."/>
            <person name="Urrutia A."/>
            <person name="Stentiford G.D."/>
        </authorList>
    </citation>
    <scope>NUCLEOTIDE SEQUENCE [LARGE SCALE GENOMIC DNA]</scope>
    <source>
        <strain evidence="13">RA15029</strain>
    </source>
</reference>
<name>A0A370CJC9_9COXI</name>
<evidence type="ECO:0000256" key="7">
    <source>
        <dbReference type="ARBA" id="ARBA00022989"/>
    </source>
</evidence>
<dbReference type="PANTHER" id="PTHR34128:SF2">
    <property type="entry name" value="CYTOCHROME C-TYPE BIOGENESIS PROTEIN CCME HOMOLOG, MITOCHONDRIAL"/>
    <property type="match status" value="1"/>
</dbReference>
<evidence type="ECO:0000256" key="11">
    <source>
        <dbReference type="PIRSR" id="PIRSR604329-50"/>
    </source>
</evidence>
<keyword evidence="14" id="KW-1185">Reference proteome</keyword>
<accession>A0A370CJC9</accession>
<evidence type="ECO:0000256" key="2">
    <source>
        <dbReference type="ARBA" id="ARBA00022617"/>
    </source>
</evidence>
<feature type="topological domain" description="Extracellular" evidence="10">
    <location>
        <begin position="30"/>
        <end position="135"/>
    </location>
</feature>
<dbReference type="GO" id="GO:0017004">
    <property type="term" value="P:cytochrome complex assembly"/>
    <property type="evidence" value="ECO:0007669"/>
    <property type="project" value="UniProtKB-KW"/>
</dbReference>
<keyword evidence="9 10" id="KW-0472">Membrane</keyword>
<evidence type="ECO:0000256" key="9">
    <source>
        <dbReference type="ARBA" id="ARBA00023136"/>
    </source>
</evidence>
<keyword evidence="4 10" id="KW-0479">Metal-binding</keyword>
<gene>
    <name evidence="10" type="primary">ccmE</name>
    <name evidence="10" type="synonym">cycJ</name>
    <name evidence="13" type="ORF">CFE62_000870</name>
</gene>
<evidence type="ECO:0000256" key="3">
    <source>
        <dbReference type="ARBA" id="ARBA00022692"/>
    </source>
</evidence>
<dbReference type="Gene3D" id="2.40.50.140">
    <property type="entry name" value="Nucleic acid-binding proteins"/>
    <property type="match status" value="1"/>
</dbReference>
<dbReference type="PANTHER" id="PTHR34128">
    <property type="entry name" value="CYTOCHROME C-TYPE BIOGENESIS PROTEIN CCME HOMOLOG, MITOCHONDRIAL"/>
    <property type="match status" value="1"/>
</dbReference>
<keyword evidence="8 10" id="KW-0408">Iron</keyword>
<keyword evidence="3 10" id="KW-0812">Transmembrane</keyword>
<dbReference type="Pfam" id="PF03100">
    <property type="entry name" value="CcmE"/>
    <property type="match status" value="1"/>
</dbReference>
<dbReference type="Proteomes" id="UP000226429">
    <property type="component" value="Unassembled WGS sequence"/>
</dbReference>
<evidence type="ECO:0000256" key="8">
    <source>
        <dbReference type="ARBA" id="ARBA00023004"/>
    </source>
</evidence>
<keyword evidence="2 10" id="KW-0349">Heme</keyword>
<sequence length="135" mass="15133">MNALQKKRLNWLVRLLILAVLVIGLSLYALKQNINLFYTPGQLAAEKITAGRLFRLGGQVKQGSVKQNKQHLLASFVVSDKVNDVRVEYRGVLPDLFREGQAVVIEGSLDQAGIMQATQVLAKHDERYRPANLKH</sequence>
<feature type="transmembrane region" description="Helical" evidence="12">
    <location>
        <begin position="12"/>
        <end position="30"/>
    </location>
</feature>
<organism evidence="13 14">
    <name type="scientific">Candidatus Aquirickettsiella gammari</name>
    <dbReference type="NCBI Taxonomy" id="2016198"/>
    <lineage>
        <taxon>Bacteria</taxon>
        <taxon>Pseudomonadati</taxon>
        <taxon>Pseudomonadota</taxon>
        <taxon>Gammaproteobacteria</taxon>
        <taxon>Legionellales</taxon>
        <taxon>Coxiellaceae</taxon>
        <taxon>Candidatus Aquirickettsiella</taxon>
    </lineage>
</organism>
<dbReference type="EMBL" id="NMOS02000002">
    <property type="protein sequence ID" value="RDH40948.1"/>
    <property type="molecule type" value="Genomic_DNA"/>
</dbReference>
<evidence type="ECO:0000256" key="6">
    <source>
        <dbReference type="ARBA" id="ARBA00022968"/>
    </source>
</evidence>
<reference evidence="13 14" key="1">
    <citation type="journal article" date="2017" name="Int. J. Syst. Evol. Microbiol.">
        <title>Aquarickettsiella crustaci n. gen. n. sp. (Gammaproteobacteria: Legionellales: Coxiellaceae); a bacterial pathogen of the freshwater crustacean: Gammarus fossarum (Malacostraca: Amphipoda).</title>
        <authorList>
            <person name="Bojko J."/>
            <person name="Dunn A.M."/>
            <person name="Stebbing P.D."/>
            <person name="Van Aerle R."/>
            <person name="Bacela-Spychalska K."/>
            <person name="Bean T.P."/>
            <person name="Stentiford G.D."/>
        </authorList>
    </citation>
    <scope>NUCLEOTIDE SEQUENCE [LARGE SCALE GENOMIC DNA]</scope>
    <source>
        <strain evidence="13">RA15029</strain>
    </source>
</reference>
<protein>
    <recommendedName>
        <fullName evidence="10">Cytochrome c-type biogenesis protein CcmE</fullName>
    </recommendedName>
    <alternativeName>
        <fullName evidence="10">Cytochrome c maturation protein E</fullName>
    </alternativeName>
    <alternativeName>
        <fullName evidence="10">Heme chaperone CcmE</fullName>
    </alternativeName>
</protein>
<dbReference type="InterPro" id="IPR036127">
    <property type="entry name" value="CcmE-like_sf"/>
</dbReference>
<evidence type="ECO:0000256" key="1">
    <source>
        <dbReference type="ARBA" id="ARBA00004370"/>
    </source>
</evidence>
<feature type="binding site" description="covalent" evidence="10 11">
    <location>
        <position position="124"/>
    </location>
    <ligand>
        <name>heme</name>
        <dbReference type="ChEBI" id="CHEBI:30413"/>
    </ligand>
</feature>
<dbReference type="GO" id="GO:0005886">
    <property type="term" value="C:plasma membrane"/>
    <property type="evidence" value="ECO:0007669"/>
    <property type="project" value="UniProtKB-SubCell"/>
</dbReference>
<comment type="similarity">
    <text evidence="10">Belongs to the CcmE/CycJ family.</text>
</comment>
<feature type="binding site" description="axial binding residue" evidence="10 11">
    <location>
        <position position="128"/>
    </location>
    <ligand>
        <name>heme</name>
        <dbReference type="ChEBI" id="CHEBI:30413"/>
    </ligand>
    <ligandPart>
        <name>Fe</name>
        <dbReference type="ChEBI" id="CHEBI:18248"/>
    </ligandPart>
</feature>
<evidence type="ECO:0000256" key="5">
    <source>
        <dbReference type="ARBA" id="ARBA00022748"/>
    </source>
</evidence>
<keyword evidence="7 10" id="KW-1133">Transmembrane helix</keyword>
<evidence type="ECO:0000256" key="10">
    <source>
        <dbReference type="HAMAP-Rule" id="MF_01959"/>
    </source>
</evidence>